<sequence length="126" mass="14495">MKKILFLFMSVFVLTGCAHGRWERLMTLKSLGSEQKDISAYIEEQDAKFEALLAAVRGDALKKYVGSEAIKALYGEPIYVKSVDRQGGIQKEWLYRYATQFFDSEKVYLYFDREDSLVDWIINGGS</sequence>
<dbReference type="PROSITE" id="PS51257">
    <property type="entry name" value="PROKAR_LIPOPROTEIN"/>
    <property type="match status" value="1"/>
</dbReference>
<reference evidence="2" key="1">
    <citation type="submission" date="2018-06" db="EMBL/GenBank/DDBJ databases">
        <authorList>
            <person name="Zhirakovskaya E."/>
        </authorList>
    </citation>
    <scope>NUCLEOTIDE SEQUENCE</scope>
</reference>
<dbReference type="EMBL" id="UOGJ01000062">
    <property type="protein sequence ID" value="VAX35514.1"/>
    <property type="molecule type" value="Genomic_DNA"/>
</dbReference>
<dbReference type="InterPro" id="IPR012640">
    <property type="entry name" value="Membr_lipoprot_lipid_attach_CS"/>
</dbReference>
<protein>
    <recommendedName>
        <fullName evidence="3">Lipoprotein</fullName>
    </recommendedName>
</protein>
<keyword evidence="1" id="KW-0732">Signal</keyword>
<name>A0A3B1DHJ1_9ZZZZ</name>
<evidence type="ECO:0000313" key="2">
    <source>
        <dbReference type="EMBL" id="VAX35514.1"/>
    </source>
</evidence>
<dbReference type="Pfam" id="PF08139">
    <property type="entry name" value="LPAM_1"/>
    <property type="match status" value="1"/>
</dbReference>
<proteinExistence type="predicted"/>
<dbReference type="AlphaFoldDB" id="A0A3B1DHJ1"/>
<evidence type="ECO:0008006" key="3">
    <source>
        <dbReference type="Google" id="ProtNLM"/>
    </source>
</evidence>
<evidence type="ECO:0000256" key="1">
    <source>
        <dbReference type="ARBA" id="ARBA00022729"/>
    </source>
</evidence>
<accession>A0A3B1DHJ1</accession>
<gene>
    <name evidence="2" type="ORF">MNBD_UNCLBAC01-479</name>
</gene>
<organism evidence="2">
    <name type="scientific">hydrothermal vent metagenome</name>
    <dbReference type="NCBI Taxonomy" id="652676"/>
    <lineage>
        <taxon>unclassified sequences</taxon>
        <taxon>metagenomes</taxon>
        <taxon>ecological metagenomes</taxon>
    </lineage>
</organism>